<dbReference type="InterPro" id="IPR000719">
    <property type="entry name" value="Prot_kinase_dom"/>
</dbReference>
<feature type="domain" description="CNH" evidence="19">
    <location>
        <begin position="1544"/>
        <end position="1837"/>
    </location>
</feature>
<dbReference type="PROSITE" id="PS50081">
    <property type="entry name" value="ZF_DAG_PE_2"/>
    <property type="match status" value="1"/>
</dbReference>
<dbReference type="PROSITE" id="PS00108">
    <property type="entry name" value="PROTEIN_KINASE_ST"/>
    <property type="match status" value="1"/>
</dbReference>
<feature type="region of interest" description="Disordered" evidence="16">
    <location>
        <begin position="1326"/>
        <end position="1400"/>
    </location>
</feature>
<evidence type="ECO:0000256" key="7">
    <source>
        <dbReference type="ARBA" id="ARBA00022771"/>
    </source>
</evidence>
<evidence type="ECO:0000256" key="4">
    <source>
        <dbReference type="ARBA" id="ARBA00022679"/>
    </source>
</evidence>
<dbReference type="InterPro" id="IPR002219">
    <property type="entry name" value="PKC_DAG/PE"/>
</dbReference>
<evidence type="ECO:0000256" key="2">
    <source>
        <dbReference type="ARBA" id="ARBA00022527"/>
    </source>
</evidence>
<evidence type="ECO:0000256" key="12">
    <source>
        <dbReference type="ARBA" id="ARBA00047899"/>
    </source>
</evidence>
<proteinExistence type="predicted"/>
<keyword evidence="11 15" id="KW-0175">Coiled coil</keyword>
<feature type="domain" description="Phorbol-ester/DAG-type" evidence="18">
    <location>
        <begin position="1401"/>
        <end position="1457"/>
    </location>
</feature>
<evidence type="ECO:0000256" key="6">
    <source>
        <dbReference type="ARBA" id="ARBA00022741"/>
    </source>
</evidence>
<feature type="compositionally biased region" description="Basic and acidic residues" evidence="16">
    <location>
        <begin position="1342"/>
        <end position="1375"/>
    </location>
</feature>
<dbReference type="PANTHER" id="PTHR22988">
    <property type="entry name" value="MYOTONIC DYSTROPHY S/T KINASE-RELATED"/>
    <property type="match status" value="1"/>
</dbReference>
<dbReference type="SMART" id="SM00036">
    <property type="entry name" value="CNH"/>
    <property type="match status" value="1"/>
</dbReference>
<dbReference type="GO" id="GO:0004674">
    <property type="term" value="F:protein serine/threonine kinase activity"/>
    <property type="evidence" value="ECO:0007669"/>
    <property type="project" value="UniProtKB-KW"/>
</dbReference>
<keyword evidence="8" id="KW-0418">Kinase</keyword>
<dbReference type="PROSITE" id="PS00107">
    <property type="entry name" value="PROTEIN_KINASE_ATP"/>
    <property type="match status" value="1"/>
</dbReference>
<dbReference type="InterPro" id="IPR011009">
    <property type="entry name" value="Kinase-like_dom_sf"/>
</dbReference>
<dbReference type="InterPro" id="IPR000961">
    <property type="entry name" value="AGC-kinase_C"/>
</dbReference>
<evidence type="ECO:0000259" key="17">
    <source>
        <dbReference type="PROSITE" id="PS50011"/>
    </source>
</evidence>
<dbReference type="SMART" id="SM00220">
    <property type="entry name" value="S_TKc"/>
    <property type="match status" value="1"/>
</dbReference>
<feature type="domain" description="AGC-kinase C-terminal" evidence="20">
    <location>
        <begin position="371"/>
        <end position="451"/>
    </location>
</feature>
<dbReference type="PROSITE" id="PS51285">
    <property type="entry name" value="AGC_KINASE_CTER"/>
    <property type="match status" value="1"/>
</dbReference>
<feature type="domain" description="Protein kinase" evidence="17">
    <location>
        <begin position="103"/>
        <end position="370"/>
    </location>
</feature>
<evidence type="ECO:0000256" key="3">
    <source>
        <dbReference type="ARBA" id="ARBA00022553"/>
    </source>
</evidence>
<dbReference type="InterPro" id="IPR008271">
    <property type="entry name" value="Ser/Thr_kinase_AS"/>
</dbReference>
<feature type="compositionally biased region" description="Polar residues" evidence="16">
    <location>
        <begin position="1328"/>
        <end position="1340"/>
    </location>
</feature>
<feature type="coiled-coil region" evidence="15">
    <location>
        <begin position="796"/>
        <end position="1176"/>
    </location>
</feature>
<feature type="coiled-coil region" evidence="15">
    <location>
        <begin position="1299"/>
        <end position="1326"/>
    </location>
</feature>
<dbReference type="PROSITE" id="PS50011">
    <property type="entry name" value="PROTEIN_KINASE_DOM"/>
    <property type="match status" value="1"/>
</dbReference>
<dbReference type="Pfam" id="PF00069">
    <property type="entry name" value="Pkinase"/>
    <property type="match status" value="1"/>
</dbReference>
<evidence type="ECO:0000256" key="1">
    <source>
        <dbReference type="ARBA" id="ARBA00012513"/>
    </source>
</evidence>
<dbReference type="SUPFAM" id="SSF56112">
    <property type="entry name" value="Protein kinase-like (PK-like)"/>
    <property type="match status" value="1"/>
</dbReference>
<keyword evidence="22" id="KW-1185">Reference proteome</keyword>
<evidence type="ECO:0000256" key="8">
    <source>
        <dbReference type="ARBA" id="ARBA00022777"/>
    </source>
</evidence>
<keyword evidence="5" id="KW-0479">Metal-binding</keyword>
<dbReference type="Proteomes" id="UP000075880">
    <property type="component" value="Unassembled WGS sequence"/>
</dbReference>
<comment type="catalytic activity">
    <reaction evidence="13">
        <text>L-seryl-[protein] + ATP = O-phospho-L-seryl-[protein] + ADP + H(+)</text>
        <dbReference type="Rhea" id="RHEA:17989"/>
        <dbReference type="Rhea" id="RHEA-COMP:9863"/>
        <dbReference type="Rhea" id="RHEA-COMP:11604"/>
        <dbReference type="ChEBI" id="CHEBI:15378"/>
        <dbReference type="ChEBI" id="CHEBI:29999"/>
        <dbReference type="ChEBI" id="CHEBI:30616"/>
        <dbReference type="ChEBI" id="CHEBI:83421"/>
        <dbReference type="ChEBI" id="CHEBI:456216"/>
        <dbReference type="EC" id="2.7.11.1"/>
    </reaction>
</comment>
<dbReference type="Gene3D" id="1.10.510.10">
    <property type="entry name" value="Transferase(Phosphotransferase) domain 1"/>
    <property type="match status" value="1"/>
</dbReference>
<keyword evidence="2" id="KW-0723">Serine/threonine-protein kinase</keyword>
<dbReference type="FunFam" id="1.10.510.10:FF:000751">
    <property type="entry name" value="Non-specific serine/threonine protein kinase"/>
    <property type="match status" value="1"/>
</dbReference>
<evidence type="ECO:0000256" key="13">
    <source>
        <dbReference type="ARBA" id="ARBA00048679"/>
    </source>
</evidence>
<evidence type="ECO:0000256" key="15">
    <source>
        <dbReference type="SAM" id="Coils"/>
    </source>
</evidence>
<evidence type="ECO:0000256" key="5">
    <source>
        <dbReference type="ARBA" id="ARBA00022723"/>
    </source>
</evidence>
<keyword evidence="10 14" id="KW-0067">ATP-binding</keyword>
<reference evidence="21" key="1">
    <citation type="submission" date="2024-04" db="UniProtKB">
        <authorList>
            <consortium name="EnsemblMetazoa"/>
        </authorList>
    </citation>
    <scope>IDENTIFICATION</scope>
    <source>
        <strain evidence="21">EBRO</strain>
    </source>
</reference>
<evidence type="ECO:0000256" key="16">
    <source>
        <dbReference type="SAM" id="MobiDB-lite"/>
    </source>
</evidence>
<dbReference type="Gene3D" id="3.30.200.20">
    <property type="entry name" value="Phosphorylase Kinase, domain 1"/>
    <property type="match status" value="1"/>
</dbReference>
<dbReference type="Pfam" id="PF00780">
    <property type="entry name" value="CNH"/>
    <property type="match status" value="1"/>
</dbReference>
<dbReference type="CDD" id="cd00029">
    <property type="entry name" value="C1"/>
    <property type="match status" value="1"/>
</dbReference>
<evidence type="ECO:0000256" key="11">
    <source>
        <dbReference type="ARBA" id="ARBA00023054"/>
    </source>
</evidence>
<evidence type="ECO:0000259" key="18">
    <source>
        <dbReference type="PROSITE" id="PS50081"/>
    </source>
</evidence>
<evidence type="ECO:0000259" key="19">
    <source>
        <dbReference type="PROSITE" id="PS50219"/>
    </source>
</evidence>
<evidence type="ECO:0000259" key="20">
    <source>
        <dbReference type="PROSITE" id="PS51285"/>
    </source>
</evidence>
<evidence type="ECO:0000313" key="22">
    <source>
        <dbReference type="Proteomes" id="UP000075880"/>
    </source>
</evidence>
<keyword evidence="7" id="KW-0863">Zinc-finger</keyword>
<dbReference type="EnsemblMetazoa" id="ENSAATROPT006678">
    <property type="protein sequence ID" value="ENSAATROPP006012"/>
    <property type="gene ID" value="ENSAATROPG005428"/>
</dbReference>
<keyword evidence="6 14" id="KW-0547">Nucleotide-binding</keyword>
<protein>
    <recommendedName>
        <fullName evidence="1">non-specific serine/threonine protein kinase</fullName>
        <ecNumber evidence="1">2.7.11.1</ecNumber>
    </recommendedName>
</protein>
<keyword evidence="9" id="KW-0862">Zinc</keyword>
<sequence>MLSTMSKQGKKEQLKIAARTARLNNLVVGRANGADGKTPGNVHESPLDVAISREGLLDSLFVLYEECSKDVIKKKDKNIAEFVSKYRPIIKETRSLRVNVEDFDLKCLIGKGYFGDVHLVTERQTGQVYAMKKMRKDIVSSTQVREERDIMACRRSDWITGLQYAFQDPDYLYLVMEYLPGGDLLCLMRRVGIFDEEVAQFYLAEMTAALHAVHGIGYVHRDVKPENILIDRFGHLKLVDFGNATAINADGSVTSMTPVGTPDYIAPELLQTLATVSRSTNRAKHDVTCDFWSMGIIGYEFVTEETPFHGDNVNETYSKILAHAEGRFTKKLSYPGHASISAHYRDLLDRLVTNVSNRMSHAEIVRHPFFAELQWDRLRYMIPPIIPTVSADDDTSNFDDADKVGSKRKSMIGGGGRLPTYNISRMNDFSGHDLPYLGYGYVYEEPDAAGMYRDTDEHMKATRLAAKVKEQDRRLKEHSSEIHRLQREVLERDRKIVTINAHSKILDETKKELVSMKDLLKEKTTELAAIRTENKTLRNSLKIEKEQRQKNDATIADVVKQTYKKWEKAKQASDQAYERQLAEKKTEVSAANEKLREIESELVARLEECQHLHASVENYKDLLKKSKDKLMADKENLDRSQQELMATYDAKIAELKGKWKAEKEKRAGMEAEVRELREKLQELESTVQFVEETKQKVVDNIKRRMTIQVEENNMLRESKQFAEKMSEETQKECDNLRQEVTKLREQTVLSVTANSSVESSRRSSLVYEPEFRSANSSILDVTTIIASGPAVEAQLRNDLIKARESENEQRKRAENLEGVVDRLERVIDQLQTSGAGSSGAETLLEKQNERLEDKLSAIREQAILDKQSARTANLSLWKLEKELDSLRGEKSTLTRRVELADERVTRIRHEKEEFEFKMKQQRETIAIRDKQIEDLRSDLAGLKDELKKERDLWSCSEKDRLAEKTELIECVTKIQSLEEKLKDSQHKQHQQNDRVAVLTAENARLARELRDAQDELADAKESSDELERRLAGVTKNFNLLKGACNITEAQLTEMEMLLEKESKRNKECGEQMEALRKRLAEKDNDLERVRQELYEERSGKTLSESRTNHLLGEYEELRKKFEELQQQMVDQQRELIEKTSHLFEVQERIELLNHDAENLQKVVANYEQEHYILKEENARILTDLFLAKEHITRQQNEIGEHQNHTAQAMAELEHVKQVLHEQKTFYSERDIKSEATLAQHKKLIDYLQAKVEECNAHSKKKKTLAGLIFGTSSSERKENVPPNAATVGNNVPVESTTSYRKLQEELQKERTRTNQLKEQLLRAKTDLIASQGSSNTSMHNKQQKDDENKQVERSYREERVTDRLTKDPPVEETQRHHSSSKGGASSAVAKRSAAGSTSGKAHTFDMTIESASKASKNSTILCAACDRHILAGHPYWKCTECGLTVHRKCRSTVTSKCGDGSKTVSGAGDIGKANESLDEFAEELGTADDEHEDNDGDTDVDSLDRHRQNGRKSPAFSMTSAEEKAEEDRYVGDLLFKTKRLEPRLFVNDIYEVSEKAVLLGCDTGLYSYHLETGEVVHIRGISNVRSFAISHVIPKAILIGSEGEYLYQCDLRHLQSRAHASSCLQPKLESFVLDLSIANRTHSERWHIVRMMEDIPSGGSLSDAIAIAATSSRIVILKFDVQAGRFKPVRGLDTVLPVSSVLFTKDTAIVGSDKFFEIDLRTYAAEEFLDMSDGSLREIRNCAPLAAFRINSQEFLLCYREVGIFVDDSGWRSRPDNLNWLQDPVEFYYRESCLFVAHADCVQVMYISKSYMKDLACQQSHADDERRAFVSLRESPRLLAPLQFSRTSLYVACECGSEREQEIVLLDGMKALRTVGFSRSLETLSSLATGVGQSQDSLSTLGQGV</sequence>
<dbReference type="PROSITE" id="PS50219">
    <property type="entry name" value="CNH"/>
    <property type="match status" value="1"/>
</dbReference>
<accession>A0AAG5D403</accession>
<dbReference type="InterPro" id="IPR050839">
    <property type="entry name" value="Rho-assoc_Ser/Thr_Kinase"/>
</dbReference>
<dbReference type="InterPro" id="IPR001180">
    <property type="entry name" value="CNH_dom"/>
</dbReference>
<dbReference type="GO" id="GO:0015629">
    <property type="term" value="C:actin cytoskeleton"/>
    <property type="evidence" value="ECO:0007669"/>
    <property type="project" value="TreeGrafter"/>
</dbReference>
<dbReference type="PANTHER" id="PTHR22988:SF71">
    <property type="entry name" value="CITRON RHO-INTERACTING KINASE"/>
    <property type="match status" value="1"/>
</dbReference>
<comment type="catalytic activity">
    <reaction evidence="12">
        <text>L-threonyl-[protein] + ATP = O-phospho-L-threonyl-[protein] + ADP + H(+)</text>
        <dbReference type="Rhea" id="RHEA:46608"/>
        <dbReference type="Rhea" id="RHEA-COMP:11060"/>
        <dbReference type="Rhea" id="RHEA-COMP:11605"/>
        <dbReference type="ChEBI" id="CHEBI:15378"/>
        <dbReference type="ChEBI" id="CHEBI:30013"/>
        <dbReference type="ChEBI" id="CHEBI:30616"/>
        <dbReference type="ChEBI" id="CHEBI:61977"/>
        <dbReference type="ChEBI" id="CHEBI:456216"/>
        <dbReference type="EC" id="2.7.11.1"/>
    </reaction>
</comment>
<feature type="compositionally biased region" description="Acidic residues" evidence="16">
    <location>
        <begin position="1485"/>
        <end position="1501"/>
    </location>
</feature>
<dbReference type="EC" id="2.7.11.1" evidence="1"/>
<organism evidence="21 22">
    <name type="scientific">Anopheles atroparvus</name>
    <name type="common">European mosquito</name>
    <dbReference type="NCBI Taxonomy" id="41427"/>
    <lineage>
        <taxon>Eukaryota</taxon>
        <taxon>Metazoa</taxon>
        <taxon>Ecdysozoa</taxon>
        <taxon>Arthropoda</taxon>
        <taxon>Hexapoda</taxon>
        <taxon>Insecta</taxon>
        <taxon>Pterygota</taxon>
        <taxon>Neoptera</taxon>
        <taxon>Endopterygota</taxon>
        <taxon>Diptera</taxon>
        <taxon>Nematocera</taxon>
        <taxon>Culicoidea</taxon>
        <taxon>Culicidae</taxon>
        <taxon>Anophelinae</taxon>
        <taxon>Anopheles</taxon>
    </lineage>
</organism>
<feature type="binding site" evidence="14">
    <location>
        <position position="132"/>
    </location>
    <ligand>
        <name>ATP</name>
        <dbReference type="ChEBI" id="CHEBI:30616"/>
    </ligand>
</feature>
<feature type="region of interest" description="Disordered" evidence="16">
    <location>
        <begin position="1273"/>
        <end position="1295"/>
    </location>
</feature>
<dbReference type="GO" id="GO:0005524">
    <property type="term" value="F:ATP binding"/>
    <property type="evidence" value="ECO:0007669"/>
    <property type="project" value="UniProtKB-UniRule"/>
</dbReference>
<feature type="coiled-coil region" evidence="15">
    <location>
        <begin position="461"/>
        <end position="547"/>
    </location>
</feature>
<dbReference type="Gene3D" id="3.30.60.20">
    <property type="match status" value="1"/>
</dbReference>
<dbReference type="SUPFAM" id="SSF57889">
    <property type="entry name" value="Cysteine-rich domain"/>
    <property type="match status" value="1"/>
</dbReference>
<feature type="compositionally biased region" description="Low complexity" evidence="16">
    <location>
        <begin position="1380"/>
        <end position="1396"/>
    </location>
</feature>
<evidence type="ECO:0000256" key="10">
    <source>
        <dbReference type="ARBA" id="ARBA00022840"/>
    </source>
</evidence>
<evidence type="ECO:0000256" key="9">
    <source>
        <dbReference type="ARBA" id="ARBA00022833"/>
    </source>
</evidence>
<dbReference type="GO" id="GO:0031032">
    <property type="term" value="P:actomyosin structure organization"/>
    <property type="evidence" value="ECO:0007669"/>
    <property type="project" value="TreeGrafter"/>
</dbReference>
<dbReference type="GO" id="GO:0008270">
    <property type="term" value="F:zinc ion binding"/>
    <property type="evidence" value="ECO:0007669"/>
    <property type="project" value="UniProtKB-KW"/>
</dbReference>
<feature type="region of interest" description="Disordered" evidence="16">
    <location>
        <begin position="1485"/>
        <end position="1524"/>
    </location>
</feature>
<dbReference type="Pfam" id="PF00130">
    <property type="entry name" value="C1_1"/>
    <property type="match status" value="1"/>
</dbReference>
<feature type="coiled-coil region" evidence="15">
    <location>
        <begin position="574"/>
        <end position="746"/>
    </location>
</feature>
<dbReference type="GO" id="GO:0000281">
    <property type="term" value="P:mitotic cytokinesis"/>
    <property type="evidence" value="ECO:0007669"/>
    <property type="project" value="TreeGrafter"/>
</dbReference>
<dbReference type="InterPro" id="IPR046349">
    <property type="entry name" value="C1-like_sf"/>
</dbReference>
<feature type="compositionally biased region" description="Polar residues" evidence="16">
    <location>
        <begin position="1286"/>
        <end position="1295"/>
    </location>
</feature>
<evidence type="ECO:0000256" key="14">
    <source>
        <dbReference type="PROSITE-ProRule" id="PRU10141"/>
    </source>
</evidence>
<evidence type="ECO:0000313" key="21">
    <source>
        <dbReference type="EnsemblMetazoa" id="ENSAATROPP006012"/>
    </source>
</evidence>
<keyword evidence="3" id="KW-0597">Phosphoprotein</keyword>
<dbReference type="InterPro" id="IPR017441">
    <property type="entry name" value="Protein_kinase_ATP_BS"/>
</dbReference>
<keyword evidence="4" id="KW-0808">Transferase</keyword>
<name>A0AAG5D403_ANOAO</name>
<dbReference type="GO" id="GO:0005737">
    <property type="term" value="C:cytoplasm"/>
    <property type="evidence" value="ECO:0007669"/>
    <property type="project" value="TreeGrafter"/>
</dbReference>